<keyword evidence="14" id="KW-1185">Reference proteome</keyword>
<organism evidence="13 14">
    <name type="scientific">Dysosmobacter segnis</name>
    <dbReference type="NCBI Taxonomy" id="2763042"/>
    <lineage>
        <taxon>Bacteria</taxon>
        <taxon>Bacillati</taxon>
        <taxon>Bacillota</taxon>
        <taxon>Clostridia</taxon>
        <taxon>Eubacteriales</taxon>
        <taxon>Oscillospiraceae</taxon>
        <taxon>Dysosmobacter</taxon>
    </lineage>
</organism>
<evidence type="ECO:0000256" key="4">
    <source>
        <dbReference type="ARBA" id="ARBA00022618"/>
    </source>
</evidence>
<feature type="active site" evidence="10">
    <location>
        <position position="239"/>
    </location>
</feature>
<evidence type="ECO:0000259" key="12">
    <source>
        <dbReference type="PROSITE" id="PS51900"/>
    </source>
</evidence>
<dbReference type="InterPro" id="IPR044068">
    <property type="entry name" value="CB"/>
</dbReference>
<feature type="active site" evidence="10">
    <location>
        <position position="265"/>
    </location>
</feature>
<evidence type="ECO:0000259" key="11">
    <source>
        <dbReference type="PROSITE" id="PS51898"/>
    </source>
</evidence>
<evidence type="ECO:0000256" key="1">
    <source>
        <dbReference type="ARBA" id="ARBA00004496"/>
    </source>
</evidence>
<dbReference type="HAMAP" id="MF_01808">
    <property type="entry name" value="Recomb_XerC_XerD"/>
    <property type="match status" value="1"/>
</dbReference>
<name>A0A923MHY6_9FIRM</name>
<feature type="domain" description="Tyr recombinase" evidence="11">
    <location>
        <begin position="105"/>
        <end position="287"/>
    </location>
</feature>
<dbReference type="SUPFAM" id="SSF56349">
    <property type="entry name" value="DNA breaking-rejoining enzymes"/>
    <property type="match status" value="1"/>
</dbReference>
<dbReference type="InterPro" id="IPR023009">
    <property type="entry name" value="Tyrosine_recombinase_XerC/XerD"/>
</dbReference>
<dbReference type="InterPro" id="IPR011932">
    <property type="entry name" value="Recomb_XerD"/>
</dbReference>
<comment type="subcellular location">
    <subcellularLocation>
        <location evidence="1 10">Cytoplasm</location>
    </subcellularLocation>
</comment>
<dbReference type="PANTHER" id="PTHR30349:SF81">
    <property type="entry name" value="TYROSINE RECOMBINASE XERC"/>
    <property type="match status" value="1"/>
</dbReference>
<dbReference type="EMBL" id="JACOQI010000002">
    <property type="protein sequence ID" value="MBC5769277.1"/>
    <property type="molecule type" value="Genomic_DNA"/>
</dbReference>
<dbReference type="GO" id="GO:0005737">
    <property type="term" value="C:cytoplasm"/>
    <property type="evidence" value="ECO:0007669"/>
    <property type="project" value="UniProtKB-SubCell"/>
</dbReference>
<accession>A0A923MHY6</accession>
<keyword evidence="4 10" id="KW-0132">Cell division</keyword>
<dbReference type="GO" id="GO:0009037">
    <property type="term" value="F:tyrosine-based site-specific recombinase activity"/>
    <property type="evidence" value="ECO:0007669"/>
    <property type="project" value="UniProtKB-UniRule"/>
</dbReference>
<dbReference type="InterPro" id="IPR004107">
    <property type="entry name" value="Integrase_SAM-like_N"/>
</dbReference>
<dbReference type="InterPro" id="IPR002104">
    <property type="entry name" value="Integrase_catalytic"/>
</dbReference>
<feature type="active site" evidence="10">
    <location>
        <position position="242"/>
    </location>
</feature>
<comment type="similarity">
    <text evidence="2">Belongs to the 'phage' integrase family. XerD subfamily.</text>
</comment>
<sequence length="293" mass="33083">MDDIARFGAYLSDEKHSSRNTVSSYLRDTTQFAEYLHNYCDIDLREADSAAVQDYMDWMLSHGKSAASVTRFLASVKSFYSYMVAAGELKKNPAQGVAAAKVERKYPEILTAKEVELFLEQPECVDAKGFRDHAMLELLYATGIRVSELIALDIGDLNLPAGFIRCSNGKKERIIPLYHGAVKALQDYIKGVRPQLIADTEETALFVNMNGERMSRQGFWKIIKHYQEKAGIQKDITPHTLRHSFAVHLLENGADLRAIQEMLGHADISSTQIYTHVIKNQLKDVYQKAHPRA</sequence>
<keyword evidence="3 10" id="KW-0963">Cytoplasm</keyword>
<evidence type="ECO:0000256" key="9">
    <source>
        <dbReference type="ARBA" id="ARBA00023306"/>
    </source>
</evidence>
<keyword evidence="8 10" id="KW-0233">DNA recombination</keyword>
<keyword evidence="7 10" id="KW-0238">DNA-binding</keyword>
<keyword evidence="6 10" id="KW-0229">DNA integration</keyword>
<evidence type="ECO:0000256" key="7">
    <source>
        <dbReference type="ARBA" id="ARBA00023125"/>
    </source>
</evidence>
<keyword evidence="5 10" id="KW-0159">Chromosome partition</keyword>
<proteinExistence type="inferred from homology"/>
<dbReference type="NCBIfam" id="NF001399">
    <property type="entry name" value="PRK00283.1"/>
    <property type="match status" value="1"/>
</dbReference>
<dbReference type="GO" id="GO:0006313">
    <property type="term" value="P:DNA transposition"/>
    <property type="evidence" value="ECO:0007669"/>
    <property type="project" value="UniProtKB-UniRule"/>
</dbReference>
<comment type="similarity">
    <text evidence="10">Belongs to the 'phage' integrase family. XerC subfamily.</text>
</comment>
<comment type="caution">
    <text evidence="10">Lacks conserved residue(s) required for the propagation of feature annotation.</text>
</comment>
<comment type="subunit">
    <text evidence="10">Forms a cyclic heterotetrameric complex composed of two molecules of XerC and two molecules of XerD.</text>
</comment>
<dbReference type="InterPro" id="IPR011010">
    <property type="entry name" value="DNA_brk_join_enz"/>
</dbReference>
<comment type="caution">
    <text evidence="13">The sequence shown here is derived from an EMBL/GenBank/DDBJ whole genome shotgun (WGS) entry which is preliminary data.</text>
</comment>
<dbReference type="PROSITE" id="PS51898">
    <property type="entry name" value="TYR_RECOMBINASE"/>
    <property type="match status" value="1"/>
</dbReference>
<keyword evidence="9 10" id="KW-0131">Cell cycle</keyword>
<dbReference type="Gene3D" id="1.10.150.130">
    <property type="match status" value="1"/>
</dbReference>
<evidence type="ECO:0000256" key="8">
    <source>
        <dbReference type="ARBA" id="ARBA00023172"/>
    </source>
</evidence>
<feature type="active site" evidence="10">
    <location>
        <position position="145"/>
    </location>
</feature>
<dbReference type="Pfam" id="PF02899">
    <property type="entry name" value="Phage_int_SAM_1"/>
    <property type="match status" value="1"/>
</dbReference>
<dbReference type="Gene3D" id="1.10.443.10">
    <property type="entry name" value="Intergrase catalytic core"/>
    <property type="match status" value="1"/>
</dbReference>
<dbReference type="AlphaFoldDB" id="A0A923MHY6"/>
<dbReference type="PROSITE" id="PS51900">
    <property type="entry name" value="CB"/>
    <property type="match status" value="1"/>
</dbReference>
<dbReference type="RefSeq" id="WP_187013660.1">
    <property type="nucleotide sequence ID" value="NZ_JACOQI010000002.1"/>
</dbReference>
<evidence type="ECO:0000256" key="2">
    <source>
        <dbReference type="ARBA" id="ARBA00010450"/>
    </source>
</evidence>
<dbReference type="InterPro" id="IPR013762">
    <property type="entry name" value="Integrase-like_cat_sf"/>
</dbReference>
<dbReference type="Pfam" id="PF00589">
    <property type="entry name" value="Phage_integrase"/>
    <property type="match status" value="1"/>
</dbReference>
<dbReference type="CDD" id="cd00798">
    <property type="entry name" value="INT_XerDC_C"/>
    <property type="match status" value="1"/>
</dbReference>
<comment type="function">
    <text evidence="10">Site-specific tyrosine recombinase, which acts by catalyzing the cutting and rejoining of the recombining DNA molecules. The XerC-XerD complex is essential to convert dimers of the bacterial chromosome into monomers to permit their segregation at cell division. It also contributes to the segregational stability of plasmids.</text>
</comment>
<dbReference type="GO" id="GO:0051301">
    <property type="term" value="P:cell division"/>
    <property type="evidence" value="ECO:0007669"/>
    <property type="project" value="UniProtKB-KW"/>
</dbReference>
<gene>
    <name evidence="13" type="primary">xerD</name>
    <name evidence="10" type="synonym">xerC</name>
    <name evidence="13" type="ORF">H8Z83_02815</name>
</gene>
<evidence type="ECO:0000256" key="5">
    <source>
        <dbReference type="ARBA" id="ARBA00022829"/>
    </source>
</evidence>
<feature type="active site" description="O-(3'-phospho-DNA)-tyrosine intermediate" evidence="10">
    <location>
        <position position="274"/>
    </location>
</feature>
<evidence type="ECO:0000256" key="3">
    <source>
        <dbReference type="ARBA" id="ARBA00022490"/>
    </source>
</evidence>
<protein>
    <recommendedName>
        <fullName evidence="10">Tyrosine recombinase XerC</fullName>
    </recommendedName>
</protein>
<feature type="domain" description="Core-binding (CB)" evidence="12">
    <location>
        <begin position="1"/>
        <end position="84"/>
    </location>
</feature>
<dbReference type="NCBIfam" id="NF040815">
    <property type="entry name" value="recomb_XerA_Arch"/>
    <property type="match status" value="1"/>
</dbReference>
<dbReference type="PANTHER" id="PTHR30349">
    <property type="entry name" value="PHAGE INTEGRASE-RELATED"/>
    <property type="match status" value="1"/>
</dbReference>
<dbReference type="InterPro" id="IPR010998">
    <property type="entry name" value="Integrase_recombinase_N"/>
</dbReference>
<dbReference type="InterPro" id="IPR050090">
    <property type="entry name" value="Tyrosine_recombinase_XerCD"/>
</dbReference>
<dbReference type="GO" id="GO:0007059">
    <property type="term" value="P:chromosome segregation"/>
    <property type="evidence" value="ECO:0007669"/>
    <property type="project" value="UniProtKB-UniRule"/>
</dbReference>
<reference evidence="13" key="1">
    <citation type="submission" date="2020-08" db="EMBL/GenBank/DDBJ databases">
        <title>Genome public.</title>
        <authorList>
            <person name="Liu C."/>
            <person name="Sun Q."/>
        </authorList>
    </citation>
    <scope>NUCLEOTIDE SEQUENCE</scope>
    <source>
        <strain evidence="13">BX15</strain>
    </source>
</reference>
<dbReference type="Proteomes" id="UP000620327">
    <property type="component" value="Unassembled WGS sequence"/>
</dbReference>
<evidence type="ECO:0000313" key="14">
    <source>
        <dbReference type="Proteomes" id="UP000620327"/>
    </source>
</evidence>
<evidence type="ECO:0000256" key="6">
    <source>
        <dbReference type="ARBA" id="ARBA00022908"/>
    </source>
</evidence>
<dbReference type="GO" id="GO:0003677">
    <property type="term" value="F:DNA binding"/>
    <property type="evidence" value="ECO:0007669"/>
    <property type="project" value="UniProtKB-UniRule"/>
</dbReference>
<evidence type="ECO:0000313" key="13">
    <source>
        <dbReference type="EMBL" id="MBC5769277.1"/>
    </source>
</evidence>
<evidence type="ECO:0000256" key="10">
    <source>
        <dbReference type="HAMAP-Rule" id="MF_01808"/>
    </source>
</evidence>
<dbReference type="NCBIfam" id="TIGR02225">
    <property type="entry name" value="recomb_XerD"/>
    <property type="match status" value="1"/>
</dbReference>